<feature type="domain" description="Replication protein A 70 kDa DNA-binding subunit B/D first OB fold" evidence="1">
    <location>
        <begin position="1"/>
        <end position="67"/>
    </location>
</feature>
<dbReference type="EMBL" id="JAAMPC010001587">
    <property type="protein sequence ID" value="KAG2240055.1"/>
    <property type="molecule type" value="Genomic_DNA"/>
</dbReference>
<dbReference type="CDD" id="cd04480">
    <property type="entry name" value="RPA1_DBD_A_like"/>
    <property type="match status" value="1"/>
</dbReference>
<dbReference type="AlphaFoldDB" id="A0A8X7NV19"/>
<dbReference type="InterPro" id="IPR012340">
    <property type="entry name" value="NA-bd_OB-fold"/>
</dbReference>
<gene>
    <name evidence="2" type="ORF">Bca52824_091175</name>
</gene>
<name>A0A8X7NV19_BRACI</name>
<organism evidence="2 3">
    <name type="scientific">Brassica carinata</name>
    <name type="common">Ethiopian mustard</name>
    <name type="synonym">Abyssinian cabbage</name>
    <dbReference type="NCBI Taxonomy" id="52824"/>
    <lineage>
        <taxon>Eukaryota</taxon>
        <taxon>Viridiplantae</taxon>
        <taxon>Streptophyta</taxon>
        <taxon>Embryophyta</taxon>
        <taxon>Tracheophyta</taxon>
        <taxon>Spermatophyta</taxon>
        <taxon>Magnoliopsida</taxon>
        <taxon>eudicotyledons</taxon>
        <taxon>Gunneridae</taxon>
        <taxon>Pentapetalae</taxon>
        <taxon>rosids</taxon>
        <taxon>malvids</taxon>
        <taxon>Brassicales</taxon>
        <taxon>Brassicaceae</taxon>
        <taxon>Brassiceae</taxon>
        <taxon>Brassica</taxon>
    </lineage>
</organism>
<dbReference type="InterPro" id="IPR003871">
    <property type="entry name" value="RFA1B/D_OB_1st"/>
</dbReference>
<dbReference type="Proteomes" id="UP000886595">
    <property type="component" value="Unassembled WGS sequence"/>
</dbReference>
<proteinExistence type="predicted"/>
<dbReference type="OrthoDB" id="1750550at2759"/>
<reference evidence="2 3" key="1">
    <citation type="submission" date="2020-02" db="EMBL/GenBank/DDBJ databases">
        <authorList>
            <person name="Ma Q."/>
            <person name="Huang Y."/>
            <person name="Song X."/>
            <person name="Pei D."/>
        </authorList>
    </citation>
    <scope>NUCLEOTIDE SEQUENCE [LARGE SCALE GENOMIC DNA]</scope>
    <source>
        <strain evidence="2">Sxm20200214</strain>
        <tissue evidence="2">Leaf</tissue>
    </source>
</reference>
<protein>
    <recommendedName>
        <fullName evidence="1">Replication protein A 70 kDa DNA-binding subunit B/D first OB fold domain-containing protein</fullName>
    </recommendedName>
</protein>
<evidence type="ECO:0000313" key="3">
    <source>
        <dbReference type="Proteomes" id="UP000886595"/>
    </source>
</evidence>
<dbReference type="SUPFAM" id="SSF50249">
    <property type="entry name" value="Nucleic acid-binding proteins"/>
    <property type="match status" value="1"/>
</dbReference>
<evidence type="ECO:0000259" key="1">
    <source>
        <dbReference type="Pfam" id="PF02721"/>
    </source>
</evidence>
<dbReference type="Pfam" id="PF02721">
    <property type="entry name" value="DUF223"/>
    <property type="match status" value="1"/>
</dbReference>
<sequence>MVLIDANGDKIHASVRKDLVNQFDSFLPEGITKIMINFSLNHSCGSYRTTDHLYKISFLETTRLRNCEELPRELDGFRPVSYREILDGTLSSDYLVGKYIFLSVLNGCYF</sequence>
<accession>A0A8X7NV19</accession>
<evidence type="ECO:0000313" key="2">
    <source>
        <dbReference type="EMBL" id="KAG2240055.1"/>
    </source>
</evidence>
<comment type="caution">
    <text evidence="2">The sequence shown here is derived from an EMBL/GenBank/DDBJ whole genome shotgun (WGS) entry which is preliminary data.</text>
</comment>
<keyword evidence="3" id="KW-1185">Reference proteome</keyword>
<dbReference type="Gene3D" id="2.40.50.140">
    <property type="entry name" value="Nucleic acid-binding proteins"/>
    <property type="match status" value="1"/>
</dbReference>